<proteinExistence type="predicted"/>
<evidence type="ECO:0000313" key="4">
    <source>
        <dbReference type="Proteomes" id="UP000198211"/>
    </source>
</evidence>
<organism evidence="3 4">
    <name type="scientific">Phytophthora megakarya</name>
    <dbReference type="NCBI Taxonomy" id="4795"/>
    <lineage>
        <taxon>Eukaryota</taxon>
        <taxon>Sar</taxon>
        <taxon>Stramenopiles</taxon>
        <taxon>Oomycota</taxon>
        <taxon>Peronosporomycetes</taxon>
        <taxon>Peronosporales</taxon>
        <taxon>Peronosporaceae</taxon>
        <taxon>Phytophthora</taxon>
    </lineage>
</organism>
<dbReference type="SUPFAM" id="SSF56672">
    <property type="entry name" value="DNA/RNA polymerases"/>
    <property type="match status" value="1"/>
</dbReference>
<dbReference type="Pfam" id="PF00078">
    <property type="entry name" value="RVT_1"/>
    <property type="match status" value="1"/>
</dbReference>
<dbReference type="GO" id="GO:0006508">
    <property type="term" value="P:proteolysis"/>
    <property type="evidence" value="ECO:0007669"/>
    <property type="project" value="InterPro"/>
</dbReference>
<dbReference type="CDD" id="cd01647">
    <property type="entry name" value="RT_LTR"/>
    <property type="match status" value="1"/>
</dbReference>
<dbReference type="PANTHER" id="PTHR24559">
    <property type="entry name" value="TRANSPOSON TY3-I GAG-POL POLYPROTEIN"/>
    <property type="match status" value="1"/>
</dbReference>
<dbReference type="InterPro" id="IPR043502">
    <property type="entry name" value="DNA/RNA_pol_sf"/>
</dbReference>
<protein>
    <recommendedName>
        <fullName evidence="2">Reverse transcriptase domain-containing protein</fullName>
    </recommendedName>
</protein>
<dbReference type="CDD" id="cd00303">
    <property type="entry name" value="retropepsin_like"/>
    <property type="match status" value="1"/>
</dbReference>
<dbReference type="AlphaFoldDB" id="A0A225VSZ4"/>
<reference evidence="4" key="1">
    <citation type="submission" date="2017-03" db="EMBL/GenBank/DDBJ databases">
        <title>Phytopthora megakarya and P. palmivora, two closely related causual agents of cacao black pod achieved similar genome size and gene model numbers by different mechanisms.</title>
        <authorList>
            <person name="Ali S."/>
            <person name="Shao J."/>
            <person name="Larry D.J."/>
            <person name="Kronmiller B."/>
            <person name="Shen D."/>
            <person name="Strem M.D."/>
            <person name="Melnick R.L."/>
            <person name="Guiltinan M.J."/>
            <person name="Tyler B.M."/>
            <person name="Meinhardt L.W."/>
            <person name="Bailey B.A."/>
        </authorList>
    </citation>
    <scope>NUCLEOTIDE SEQUENCE [LARGE SCALE GENOMIC DNA]</scope>
    <source>
        <strain evidence="4">zdho120</strain>
    </source>
</reference>
<dbReference type="InterPro" id="IPR021109">
    <property type="entry name" value="Peptidase_aspartic_dom_sf"/>
</dbReference>
<dbReference type="Gene3D" id="3.30.70.270">
    <property type="match status" value="1"/>
</dbReference>
<dbReference type="Gene3D" id="3.10.10.10">
    <property type="entry name" value="HIV Type 1 Reverse Transcriptase, subunit A, domain 1"/>
    <property type="match status" value="1"/>
</dbReference>
<dbReference type="Proteomes" id="UP000198211">
    <property type="component" value="Unassembled WGS sequence"/>
</dbReference>
<dbReference type="InterPro" id="IPR036157">
    <property type="entry name" value="dUTPase-like_sf"/>
</dbReference>
<dbReference type="GO" id="GO:0004190">
    <property type="term" value="F:aspartic-type endopeptidase activity"/>
    <property type="evidence" value="ECO:0007669"/>
    <property type="project" value="InterPro"/>
</dbReference>
<dbReference type="SUPFAM" id="SSF51283">
    <property type="entry name" value="dUTPase-like"/>
    <property type="match status" value="1"/>
</dbReference>
<dbReference type="PROSITE" id="PS00141">
    <property type="entry name" value="ASP_PROTEASE"/>
    <property type="match status" value="1"/>
</dbReference>
<dbReference type="Gene3D" id="2.40.70.10">
    <property type="entry name" value="Acid Proteases"/>
    <property type="match status" value="1"/>
</dbReference>
<feature type="region of interest" description="Disordered" evidence="1">
    <location>
        <begin position="370"/>
        <end position="421"/>
    </location>
</feature>
<dbReference type="SUPFAM" id="SSF50630">
    <property type="entry name" value="Acid proteases"/>
    <property type="match status" value="1"/>
</dbReference>
<feature type="compositionally biased region" description="Polar residues" evidence="1">
    <location>
        <begin position="376"/>
        <end position="396"/>
    </location>
</feature>
<dbReference type="InterPro" id="IPR001969">
    <property type="entry name" value="Aspartic_peptidase_AS"/>
</dbReference>
<dbReference type="OrthoDB" id="420169at2759"/>
<feature type="domain" description="Reverse transcriptase" evidence="2">
    <location>
        <begin position="510"/>
        <end position="621"/>
    </location>
</feature>
<sequence length="642" mass="70490">MTQSEKASGFDRPSYPLPLSEDVPGFDWERLRWFANLVVEEAKLRDPVLSHSTWRDKLGEEAKTKILQEDGTEALADIGFRANCDKDISHYVNAVSMPTVETVLLPKIEQVELDTEDLLGVVTMSLPEAGRDFRPVVGDGRRIVCTVGRFEASSSGYIDRLPARMLADTGATLSLVDSAVLTRLGKASYPLHSYEGRVSSSSGHALLIEGWTHLPVQLGTLELTLEVLVVGKLHIDAILGVDALGAFGALIDVANRSMLLQRSGETLPLGVEAIENTHLTTMASSVRLPPLGQELVLSNLLGDAPDGSAVLVEAVMNLPPALGVARSLGTIKDGQVVVEVCNVSSEEYWVEKGTTIAAASVVPNSAFNFEKGAPSNPDTEGPSSVAATTEESFDTTTNEDRSGGPTVPDTPESVKADFSSSDLSGEQRELFQVELDRFGDIIVESSKKPIRTDLLKFEIDTGNNSPFKSQPYRVSGAEGKVMESEIQQYLDLGFIRESRSPWASPVLMLRKPDGGIRFCIDYRRLNAVTVKDCYLMPLIDDILDVLGDTRLFQLWILRLDIGIIAKTAFTCKYGLYEWLVMPFGLFNAVPAFERLMETVLIDLKWRICLVYLDDCVILARISRLTSCVYAKFSHDYEKQDLS</sequence>
<comment type="caution">
    <text evidence="3">The sequence shown here is derived from an EMBL/GenBank/DDBJ whole genome shotgun (WGS) entry which is preliminary data.</text>
</comment>
<accession>A0A225VSZ4</accession>
<evidence type="ECO:0000256" key="1">
    <source>
        <dbReference type="SAM" id="MobiDB-lite"/>
    </source>
</evidence>
<dbReference type="EMBL" id="NBNE01003153">
    <property type="protein sequence ID" value="OWZ08445.1"/>
    <property type="molecule type" value="Genomic_DNA"/>
</dbReference>
<evidence type="ECO:0000313" key="3">
    <source>
        <dbReference type="EMBL" id="OWZ08445.1"/>
    </source>
</evidence>
<dbReference type="Pfam" id="PF13975">
    <property type="entry name" value="gag-asp_proteas"/>
    <property type="match status" value="1"/>
</dbReference>
<dbReference type="InterPro" id="IPR053134">
    <property type="entry name" value="RNA-dir_DNA_polymerase"/>
</dbReference>
<name>A0A225VSZ4_9STRA</name>
<dbReference type="PANTHER" id="PTHR24559:SF444">
    <property type="entry name" value="REVERSE TRANSCRIPTASE DOMAIN-CONTAINING PROTEIN"/>
    <property type="match status" value="1"/>
</dbReference>
<dbReference type="InterPro" id="IPR000477">
    <property type="entry name" value="RT_dom"/>
</dbReference>
<evidence type="ECO:0000259" key="2">
    <source>
        <dbReference type="Pfam" id="PF00078"/>
    </source>
</evidence>
<dbReference type="InterPro" id="IPR043128">
    <property type="entry name" value="Rev_trsase/Diguanyl_cyclase"/>
</dbReference>
<gene>
    <name evidence="3" type="ORF">PHMEG_00019015</name>
</gene>
<keyword evidence="4" id="KW-1185">Reference proteome</keyword>